<protein>
    <submittedName>
        <fullName evidence="1">CLUMA_CG018614, isoform A</fullName>
    </submittedName>
</protein>
<gene>
    <name evidence="1" type="ORF">CLUMA_CG018614</name>
</gene>
<proteinExistence type="predicted"/>
<reference evidence="1 2" key="1">
    <citation type="submission" date="2015-04" db="EMBL/GenBank/DDBJ databases">
        <authorList>
            <person name="Syromyatnikov M.Y."/>
            <person name="Popov V.N."/>
        </authorList>
    </citation>
    <scope>NUCLEOTIDE SEQUENCE [LARGE SCALE GENOMIC DNA]</scope>
</reference>
<organism evidence="1 2">
    <name type="scientific">Clunio marinus</name>
    <dbReference type="NCBI Taxonomy" id="568069"/>
    <lineage>
        <taxon>Eukaryota</taxon>
        <taxon>Metazoa</taxon>
        <taxon>Ecdysozoa</taxon>
        <taxon>Arthropoda</taxon>
        <taxon>Hexapoda</taxon>
        <taxon>Insecta</taxon>
        <taxon>Pterygota</taxon>
        <taxon>Neoptera</taxon>
        <taxon>Endopterygota</taxon>
        <taxon>Diptera</taxon>
        <taxon>Nematocera</taxon>
        <taxon>Chironomoidea</taxon>
        <taxon>Chironomidae</taxon>
        <taxon>Clunio</taxon>
    </lineage>
</organism>
<dbReference type="AlphaFoldDB" id="A0A1J1IZ86"/>
<evidence type="ECO:0000313" key="2">
    <source>
        <dbReference type="Proteomes" id="UP000183832"/>
    </source>
</evidence>
<dbReference type="EMBL" id="CVRI01000064">
    <property type="protein sequence ID" value="CRL05525.1"/>
    <property type="molecule type" value="Genomic_DNA"/>
</dbReference>
<keyword evidence="2" id="KW-1185">Reference proteome</keyword>
<evidence type="ECO:0000313" key="1">
    <source>
        <dbReference type="EMBL" id="CRL05525.1"/>
    </source>
</evidence>
<sequence length="69" mass="8648">MVFNPMEKDQDPLYKTILMRKRNRKEAYLFEKTKRKLEAFIRISRRGSEKLFYEFKKQKRKLEAFSKKR</sequence>
<name>A0A1J1IZ86_9DIPT</name>
<accession>A0A1J1IZ86</accession>
<dbReference type="Proteomes" id="UP000183832">
    <property type="component" value="Unassembled WGS sequence"/>
</dbReference>